<dbReference type="InterPro" id="IPR016047">
    <property type="entry name" value="M23ase_b-sheet_dom"/>
</dbReference>
<reference evidence="3 4" key="1">
    <citation type="submission" date="2017-08" db="EMBL/GenBank/DDBJ databases">
        <title>Mechanisms for carbon and nitrogen cycling indicate functional differentiation within the Candidate Phyla Radiation.</title>
        <authorList>
            <person name="Danczak R.E."/>
            <person name="Johnston M.D."/>
            <person name="Kenah C."/>
            <person name="Slattery M."/>
            <person name="Wrighton K.C."/>
            <person name="Wilkins M.J."/>
        </authorList>
    </citation>
    <scope>NUCLEOTIDE SEQUENCE [LARGE SCALE GENOMIC DNA]</scope>
    <source>
        <strain evidence="3">Gr01-1014_85</strain>
    </source>
</reference>
<dbReference type="SUPFAM" id="SSF51261">
    <property type="entry name" value="Duplicated hybrid motif"/>
    <property type="match status" value="1"/>
</dbReference>
<dbReference type="CDD" id="cd12797">
    <property type="entry name" value="M23_peptidase"/>
    <property type="match status" value="1"/>
</dbReference>
<keyword evidence="1" id="KW-1133">Transmembrane helix</keyword>
<protein>
    <submittedName>
        <fullName evidence="3">Metalloendopeptidase-like membrane protein</fullName>
    </submittedName>
</protein>
<sequence length="390" mass="42892">MLNRSLLDVKSWPRWVFLILGIALILIISLALFKRPTENVVPLSTGLDASASPEPSALNSSTASALTSAPSSTPSSALVTFDTANLAGASQSYNFTLSLPSDWQVEYLSDIDSLNLYSKTASGSNKLEQSQILIRNFVADKFLTLSTVKIYQTTDRVINGRLARQYDIEKKPEAASFKGQPSWRNLRHQVVDVQVGRRYYVIAKSPDLDNQLFEQILATFMPRTAQAQSLVPPTQDFRSRINLKTFGQLIDPESSPVQPERFSGYHTGVDIEHTKIVGVDVPVVAIADGIVKLSQKANGYGGVVIMWHTISGQTRSVLYGHLDPARLPKIGQTIAAGKTIGYLGVGQSAETDGERRHLHLSIRSDTALELAGYTKTATRLNEWLNPLDYF</sequence>
<dbReference type="Proteomes" id="UP000316253">
    <property type="component" value="Unassembled WGS sequence"/>
</dbReference>
<feature type="domain" description="M23ase beta-sheet core" evidence="2">
    <location>
        <begin position="265"/>
        <end position="365"/>
    </location>
</feature>
<name>A0A554JCZ2_9BACT</name>
<accession>A0A554JCZ2</accession>
<dbReference type="Pfam" id="PF01551">
    <property type="entry name" value="Peptidase_M23"/>
    <property type="match status" value="1"/>
</dbReference>
<comment type="caution">
    <text evidence="3">The sequence shown here is derived from an EMBL/GenBank/DDBJ whole genome shotgun (WGS) entry which is preliminary data.</text>
</comment>
<dbReference type="InterPro" id="IPR011055">
    <property type="entry name" value="Dup_hybrid_motif"/>
</dbReference>
<evidence type="ECO:0000313" key="4">
    <source>
        <dbReference type="Proteomes" id="UP000316253"/>
    </source>
</evidence>
<dbReference type="Gene3D" id="2.70.70.10">
    <property type="entry name" value="Glucose Permease (Domain IIA)"/>
    <property type="match status" value="1"/>
</dbReference>
<evidence type="ECO:0000256" key="1">
    <source>
        <dbReference type="SAM" id="Phobius"/>
    </source>
</evidence>
<dbReference type="EMBL" id="VMFD01000013">
    <property type="protein sequence ID" value="TSC66174.1"/>
    <property type="molecule type" value="Genomic_DNA"/>
</dbReference>
<feature type="transmembrane region" description="Helical" evidence="1">
    <location>
        <begin position="12"/>
        <end position="33"/>
    </location>
</feature>
<dbReference type="GO" id="GO:0004222">
    <property type="term" value="F:metalloendopeptidase activity"/>
    <property type="evidence" value="ECO:0007669"/>
    <property type="project" value="TreeGrafter"/>
</dbReference>
<dbReference type="AlphaFoldDB" id="A0A554JCZ2"/>
<evidence type="ECO:0000313" key="3">
    <source>
        <dbReference type="EMBL" id="TSC66174.1"/>
    </source>
</evidence>
<proteinExistence type="predicted"/>
<dbReference type="InterPro" id="IPR050570">
    <property type="entry name" value="Cell_wall_metabolism_enzyme"/>
</dbReference>
<evidence type="ECO:0000259" key="2">
    <source>
        <dbReference type="Pfam" id="PF01551"/>
    </source>
</evidence>
<gene>
    <name evidence="3" type="ORF">CEO22_208</name>
</gene>
<dbReference type="PANTHER" id="PTHR21666:SF270">
    <property type="entry name" value="MUREIN HYDROLASE ACTIVATOR ENVC"/>
    <property type="match status" value="1"/>
</dbReference>
<organism evidence="3 4">
    <name type="scientific">Candidatus Berkelbacteria bacterium Gr01-1014_85</name>
    <dbReference type="NCBI Taxonomy" id="2017150"/>
    <lineage>
        <taxon>Bacteria</taxon>
        <taxon>Candidatus Berkelbacteria</taxon>
    </lineage>
</organism>
<dbReference type="PANTHER" id="PTHR21666">
    <property type="entry name" value="PEPTIDASE-RELATED"/>
    <property type="match status" value="1"/>
</dbReference>
<keyword evidence="1" id="KW-0812">Transmembrane</keyword>
<keyword evidence="1" id="KW-0472">Membrane</keyword>